<name>A0A0B0MZI4_GOSAR</name>
<keyword evidence="2" id="KW-1185">Reference proteome</keyword>
<dbReference type="AlphaFoldDB" id="A0A0B0MZI4"/>
<organism evidence="1 2">
    <name type="scientific">Gossypium arboreum</name>
    <name type="common">Tree cotton</name>
    <name type="synonym">Gossypium nanking</name>
    <dbReference type="NCBI Taxonomy" id="29729"/>
    <lineage>
        <taxon>Eukaryota</taxon>
        <taxon>Viridiplantae</taxon>
        <taxon>Streptophyta</taxon>
        <taxon>Embryophyta</taxon>
        <taxon>Tracheophyta</taxon>
        <taxon>Spermatophyta</taxon>
        <taxon>Magnoliopsida</taxon>
        <taxon>eudicotyledons</taxon>
        <taxon>Gunneridae</taxon>
        <taxon>Pentapetalae</taxon>
        <taxon>rosids</taxon>
        <taxon>malvids</taxon>
        <taxon>Malvales</taxon>
        <taxon>Malvaceae</taxon>
        <taxon>Malvoideae</taxon>
        <taxon>Gossypium</taxon>
    </lineage>
</organism>
<proteinExistence type="predicted"/>
<gene>
    <name evidence="1" type="ORF">F383_34517</name>
</gene>
<dbReference type="Proteomes" id="UP000032142">
    <property type="component" value="Unassembled WGS sequence"/>
</dbReference>
<evidence type="ECO:0000313" key="1">
    <source>
        <dbReference type="EMBL" id="KHG07538.1"/>
    </source>
</evidence>
<sequence>MMNPASEMDKSASLEYFLTPYSPSPSSPLLTCIYRLWNAYEPSKMAFFELDSTWARQGHARVTRSCVITSGCVRACQIDTAVFEDGLNEDIKLLVCILEIKEFVVLVERACKAEELGKEKKKADFEARDARKRTFGKSFQSASKKFRDDFSRTKATSGYSRWDQNRPSVNSRAISVASVGNVRSS</sequence>
<evidence type="ECO:0000313" key="2">
    <source>
        <dbReference type="Proteomes" id="UP000032142"/>
    </source>
</evidence>
<comment type="caution">
    <text evidence="1">The sequence shown here is derived from an EMBL/GenBank/DDBJ whole genome shotgun (WGS) entry which is preliminary data.</text>
</comment>
<accession>A0A0B0MZI4</accession>
<reference evidence="2" key="1">
    <citation type="submission" date="2014-09" db="EMBL/GenBank/DDBJ databases">
        <authorList>
            <person name="Mudge J."/>
            <person name="Ramaraj T."/>
            <person name="Lindquist I.E."/>
            <person name="Bharti A.K."/>
            <person name="Sundararajan A."/>
            <person name="Cameron C.T."/>
            <person name="Woodward J.E."/>
            <person name="May G.D."/>
            <person name="Brubaker C."/>
            <person name="Broadhvest J."/>
            <person name="Wilkins T.A."/>
        </authorList>
    </citation>
    <scope>NUCLEOTIDE SEQUENCE</scope>
    <source>
        <strain evidence="2">cv. AKA8401</strain>
    </source>
</reference>
<protein>
    <submittedName>
        <fullName evidence="1">Uncharacterized protein</fullName>
    </submittedName>
</protein>
<dbReference type="EMBL" id="JRRC01476467">
    <property type="protein sequence ID" value="KHG07538.1"/>
    <property type="molecule type" value="Genomic_DNA"/>
</dbReference>